<dbReference type="AlphaFoldDB" id="A0A1N7S111"/>
<evidence type="ECO:0000256" key="3">
    <source>
        <dbReference type="ARBA" id="ARBA00023004"/>
    </source>
</evidence>
<sequence>MNVVRVPRARQRVHVPPLMQQRMQPYPQRHTQKRARAASAGAPWIVAARRVSMLLLACVATLAPPSSANAQSKADAALAQQHWVLNCMGCHTATGGGIPGKVPPLANSLGYFEHLPAGREYVMRVPGASNSALSDQELADVLNWLLTTMNRDALPNDFKPYTADEITAHRRPAFSDVATVRARLIRDLHERGITGVADRY</sequence>
<dbReference type="OrthoDB" id="9811281at2"/>
<dbReference type="Proteomes" id="UP000195569">
    <property type="component" value="Unassembled WGS sequence"/>
</dbReference>
<evidence type="ECO:0000256" key="2">
    <source>
        <dbReference type="ARBA" id="ARBA00022723"/>
    </source>
</evidence>
<protein>
    <submittedName>
        <fullName evidence="6">Cytochrome c class I</fullName>
    </submittedName>
</protein>
<evidence type="ECO:0000256" key="4">
    <source>
        <dbReference type="PROSITE-ProRule" id="PRU00433"/>
    </source>
</evidence>
<keyword evidence="1 4" id="KW-0349">Heme</keyword>
<keyword evidence="3 4" id="KW-0408">Iron</keyword>
<evidence type="ECO:0000259" key="5">
    <source>
        <dbReference type="PROSITE" id="PS51007"/>
    </source>
</evidence>
<comment type="caution">
    <text evidence="6">The sequence shown here is derived from an EMBL/GenBank/DDBJ whole genome shotgun (WGS) entry which is preliminary data.</text>
</comment>
<dbReference type="InterPro" id="IPR036909">
    <property type="entry name" value="Cyt_c-like_dom_sf"/>
</dbReference>
<gene>
    <name evidence="6" type="ORF">BN2476_260052</name>
</gene>
<dbReference type="SUPFAM" id="SSF46626">
    <property type="entry name" value="Cytochrome c"/>
    <property type="match status" value="1"/>
</dbReference>
<evidence type="ECO:0000313" key="6">
    <source>
        <dbReference type="EMBL" id="SIT41079.1"/>
    </source>
</evidence>
<dbReference type="GO" id="GO:0046872">
    <property type="term" value="F:metal ion binding"/>
    <property type="evidence" value="ECO:0007669"/>
    <property type="project" value="UniProtKB-KW"/>
</dbReference>
<dbReference type="RefSeq" id="WP_087734777.1">
    <property type="nucleotide sequence ID" value="NZ_CYGY02000026.1"/>
</dbReference>
<name>A0A1N7S111_9BURK</name>
<proteinExistence type="predicted"/>
<dbReference type="PROSITE" id="PS51007">
    <property type="entry name" value="CYTC"/>
    <property type="match status" value="1"/>
</dbReference>
<dbReference type="EMBL" id="CYGY02000026">
    <property type="protein sequence ID" value="SIT41079.1"/>
    <property type="molecule type" value="Genomic_DNA"/>
</dbReference>
<dbReference type="GO" id="GO:0020037">
    <property type="term" value="F:heme binding"/>
    <property type="evidence" value="ECO:0007669"/>
    <property type="project" value="InterPro"/>
</dbReference>
<keyword evidence="2 4" id="KW-0479">Metal-binding</keyword>
<feature type="domain" description="Cytochrome c" evidence="5">
    <location>
        <begin position="74"/>
        <end position="149"/>
    </location>
</feature>
<dbReference type="Gene3D" id="1.10.760.10">
    <property type="entry name" value="Cytochrome c-like domain"/>
    <property type="match status" value="1"/>
</dbReference>
<dbReference type="InterPro" id="IPR009056">
    <property type="entry name" value="Cyt_c-like_dom"/>
</dbReference>
<reference evidence="6" key="1">
    <citation type="submission" date="2016-12" db="EMBL/GenBank/DDBJ databases">
        <authorList>
            <person name="Moulin L."/>
        </authorList>
    </citation>
    <scope>NUCLEOTIDE SEQUENCE [LARGE SCALE GENOMIC DNA]</scope>
    <source>
        <strain evidence="6">STM 7183</strain>
    </source>
</reference>
<organism evidence="6 7">
    <name type="scientific">Paraburkholderia piptadeniae</name>
    <dbReference type="NCBI Taxonomy" id="1701573"/>
    <lineage>
        <taxon>Bacteria</taxon>
        <taxon>Pseudomonadati</taxon>
        <taxon>Pseudomonadota</taxon>
        <taxon>Betaproteobacteria</taxon>
        <taxon>Burkholderiales</taxon>
        <taxon>Burkholderiaceae</taxon>
        <taxon>Paraburkholderia</taxon>
    </lineage>
</organism>
<dbReference type="GO" id="GO:0009055">
    <property type="term" value="F:electron transfer activity"/>
    <property type="evidence" value="ECO:0007669"/>
    <property type="project" value="InterPro"/>
</dbReference>
<keyword evidence="7" id="KW-1185">Reference proteome</keyword>
<accession>A0A1N7S111</accession>
<evidence type="ECO:0000313" key="7">
    <source>
        <dbReference type="Proteomes" id="UP000195569"/>
    </source>
</evidence>
<evidence type="ECO:0000256" key="1">
    <source>
        <dbReference type="ARBA" id="ARBA00022617"/>
    </source>
</evidence>